<keyword evidence="10 14" id="KW-0472">Membrane</keyword>
<feature type="domain" description="RING-type" evidence="15">
    <location>
        <begin position="136"/>
        <end position="178"/>
    </location>
</feature>
<evidence type="ECO:0000256" key="13">
    <source>
        <dbReference type="SAM" id="MobiDB-lite"/>
    </source>
</evidence>
<dbReference type="RefSeq" id="XP_030540266.2">
    <property type="nucleotide sequence ID" value="XM_030684406.2"/>
</dbReference>
<keyword evidence="8" id="KW-0862">Zinc</keyword>
<evidence type="ECO:0000256" key="1">
    <source>
        <dbReference type="ARBA" id="ARBA00000900"/>
    </source>
</evidence>
<proteinExistence type="inferred from homology"/>
<name>A0A8B8PZN0_9MYRT</name>
<dbReference type="SMART" id="SM00184">
    <property type="entry name" value="RING"/>
    <property type="match status" value="1"/>
</dbReference>
<dbReference type="GO" id="GO:0061630">
    <property type="term" value="F:ubiquitin protein ligase activity"/>
    <property type="evidence" value="ECO:0007669"/>
    <property type="project" value="UniProtKB-EC"/>
</dbReference>
<keyword evidence="16" id="KW-1185">Reference proteome</keyword>
<evidence type="ECO:0000256" key="9">
    <source>
        <dbReference type="ARBA" id="ARBA00022989"/>
    </source>
</evidence>
<evidence type="ECO:0000256" key="5">
    <source>
        <dbReference type="ARBA" id="ARBA00022692"/>
    </source>
</evidence>
<dbReference type="Gene3D" id="3.30.40.10">
    <property type="entry name" value="Zinc/RING finger domain, C3HC4 (zinc finger)"/>
    <property type="match status" value="1"/>
</dbReference>
<dbReference type="PROSITE" id="PS50089">
    <property type="entry name" value="ZF_RING_2"/>
    <property type="match status" value="1"/>
</dbReference>
<evidence type="ECO:0000313" key="16">
    <source>
        <dbReference type="Proteomes" id="UP000827889"/>
    </source>
</evidence>
<dbReference type="PANTHER" id="PTHR46905">
    <property type="entry name" value="RING-H2 FINGER PROTEIN ATL78"/>
    <property type="match status" value="1"/>
</dbReference>
<evidence type="ECO:0000256" key="8">
    <source>
        <dbReference type="ARBA" id="ARBA00022833"/>
    </source>
</evidence>
<evidence type="ECO:0000256" key="2">
    <source>
        <dbReference type="ARBA" id="ARBA00004167"/>
    </source>
</evidence>
<evidence type="ECO:0000256" key="6">
    <source>
        <dbReference type="ARBA" id="ARBA00022723"/>
    </source>
</evidence>
<dbReference type="GO" id="GO:0008270">
    <property type="term" value="F:zinc ion binding"/>
    <property type="evidence" value="ECO:0007669"/>
    <property type="project" value="UniProtKB-KW"/>
</dbReference>
<dbReference type="InterPro" id="IPR013083">
    <property type="entry name" value="Znf_RING/FYVE/PHD"/>
</dbReference>
<dbReference type="InterPro" id="IPR044602">
    <property type="entry name" value="ATL10/ATL72-79-like"/>
</dbReference>
<comment type="subcellular location">
    <subcellularLocation>
        <location evidence="2">Membrane</location>
        <topology evidence="2">Single-pass membrane protein</topology>
    </subcellularLocation>
</comment>
<organism evidence="16 17">
    <name type="scientific">Rhodamnia argentea</name>
    <dbReference type="NCBI Taxonomy" id="178133"/>
    <lineage>
        <taxon>Eukaryota</taxon>
        <taxon>Viridiplantae</taxon>
        <taxon>Streptophyta</taxon>
        <taxon>Embryophyta</taxon>
        <taxon>Tracheophyta</taxon>
        <taxon>Spermatophyta</taxon>
        <taxon>Magnoliopsida</taxon>
        <taxon>eudicotyledons</taxon>
        <taxon>Gunneridae</taxon>
        <taxon>Pentapetalae</taxon>
        <taxon>rosids</taxon>
        <taxon>malvids</taxon>
        <taxon>Myrtales</taxon>
        <taxon>Myrtaceae</taxon>
        <taxon>Myrtoideae</taxon>
        <taxon>Myrteae</taxon>
        <taxon>Australasian group</taxon>
        <taxon>Rhodamnia</taxon>
    </lineage>
</organism>
<comment type="similarity">
    <text evidence="11">Belongs to the RING-type zinc finger family. ATL subfamily.</text>
</comment>
<reference evidence="17" key="1">
    <citation type="submission" date="2025-08" db="UniProtKB">
        <authorList>
            <consortium name="RefSeq"/>
        </authorList>
    </citation>
    <scope>IDENTIFICATION</scope>
    <source>
        <tissue evidence="17">Leaf</tissue>
    </source>
</reference>
<keyword evidence="9 14" id="KW-1133">Transmembrane helix</keyword>
<evidence type="ECO:0000256" key="7">
    <source>
        <dbReference type="ARBA" id="ARBA00022786"/>
    </source>
</evidence>
<gene>
    <name evidence="17" type="primary">LOC115748038</name>
</gene>
<dbReference type="UniPathway" id="UPA00143"/>
<dbReference type="SUPFAM" id="SSF57850">
    <property type="entry name" value="RING/U-box"/>
    <property type="match status" value="1"/>
</dbReference>
<keyword evidence="12" id="KW-0863">Zinc-finger</keyword>
<evidence type="ECO:0000256" key="14">
    <source>
        <dbReference type="SAM" id="Phobius"/>
    </source>
</evidence>
<keyword evidence="5 14" id="KW-0812">Transmembrane</keyword>
<evidence type="ECO:0000256" key="4">
    <source>
        <dbReference type="ARBA" id="ARBA00022679"/>
    </source>
</evidence>
<dbReference type="PANTHER" id="PTHR46905:SF1">
    <property type="entry name" value="RING-TYPE E3 UBIQUITIN TRANSFERASE"/>
    <property type="match status" value="1"/>
</dbReference>
<dbReference type="EC" id="2.3.2.27" evidence="3"/>
<protein>
    <recommendedName>
        <fullName evidence="3">RING-type E3 ubiquitin transferase</fullName>
        <ecNumber evidence="3">2.3.2.27</ecNumber>
    </recommendedName>
</protein>
<feature type="compositionally biased region" description="Pro residues" evidence="13">
    <location>
        <begin position="84"/>
        <end position="94"/>
    </location>
</feature>
<dbReference type="InterPro" id="IPR001841">
    <property type="entry name" value="Znf_RING"/>
</dbReference>
<evidence type="ECO:0000256" key="3">
    <source>
        <dbReference type="ARBA" id="ARBA00012483"/>
    </source>
</evidence>
<evidence type="ECO:0000259" key="15">
    <source>
        <dbReference type="PROSITE" id="PS50089"/>
    </source>
</evidence>
<feature type="transmembrane region" description="Helical" evidence="14">
    <location>
        <begin position="56"/>
        <end position="78"/>
    </location>
</feature>
<keyword evidence="7" id="KW-0833">Ubl conjugation pathway</keyword>
<sequence length="214" mass="22003">MRPSPMETATRAAAATAMHPALHLAPPPAATCGPHGCSWRATPHSDCSTGDLQTYVVVLVLCFVICALALIFAVRCFLRGGGAPQPPPPPPTRLPPLARGEAEPKSSGEAAAPPMAAAALVVFSPEVELAGAEAECAICLTEFVGGEEIRVLKSCGHGFHDQCIEKWLSSKSSCPTCRSSCVVAGCSEHENGTAQCSENGGATASLSHEATEQA</sequence>
<dbReference type="Proteomes" id="UP000827889">
    <property type="component" value="Chromosome 3"/>
</dbReference>
<feature type="region of interest" description="Disordered" evidence="13">
    <location>
        <begin position="84"/>
        <end position="110"/>
    </location>
</feature>
<evidence type="ECO:0000256" key="12">
    <source>
        <dbReference type="PROSITE-ProRule" id="PRU00175"/>
    </source>
</evidence>
<dbReference type="Pfam" id="PF13639">
    <property type="entry name" value="zf-RING_2"/>
    <property type="match status" value="1"/>
</dbReference>
<dbReference type="GO" id="GO:0016567">
    <property type="term" value="P:protein ubiquitination"/>
    <property type="evidence" value="ECO:0007669"/>
    <property type="project" value="UniProtKB-UniPathway"/>
</dbReference>
<accession>A0A8B8PZN0</accession>
<dbReference type="AlphaFoldDB" id="A0A8B8PZN0"/>
<evidence type="ECO:0000256" key="11">
    <source>
        <dbReference type="ARBA" id="ARBA00024209"/>
    </source>
</evidence>
<dbReference type="KEGG" id="rarg:115748038"/>
<keyword evidence="6" id="KW-0479">Metal-binding</keyword>
<evidence type="ECO:0000313" key="17">
    <source>
        <dbReference type="RefSeq" id="XP_030540266.2"/>
    </source>
</evidence>
<dbReference type="GeneID" id="115748038"/>
<comment type="catalytic activity">
    <reaction evidence="1">
        <text>S-ubiquitinyl-[E2 ubiquitin-conjugating enzyme]-L-cysteine + [acceptor protein]-L-lysine = [E2 ubiquitin-conjugating enzyme]-L-cysteine + N(6)-ubiquitinyl-[acceptor protein]-L-lysine.</text>
        <dbReference type="EC" id="2.3.2.27"/>
    </reaction>
</comment>
<dbReference type="GO" id="GO:0016020">
    <property type="term" value="C:membrane"/>
    <property type="evidence" value="ECO:0007669"/>
    <property type="project" value="UniProtKB-SubCell"/>
</dbReference>
<keyword evidence="4" id="KW-0808">Transferase</keyword>
<evidence type="ECO:0000256" key="10">
    <source>
        <dbReference type="ARBA" id="ARBA00023136"/>
    </source>
</evidence>